<reference evidence="3 4" key="1">
    <citation type="journal article" date="2015" name="Proc. Natl. Acad. Sci. U.S.A.">
        <title>Expanded metabolic versatility of ubiquitous nitrite-oxidizing bacteria from the genus Nitrospira.</title>
        <authorList>
            <person name="Koch H."/>
            <person name="Lucker S."/>
            <person name="Albertsen M."/>
            <person name="Kitzinger K."/>
            <person name="Herbold C."/>
            <person name="Spieck E."/>
            <person name="Nielsen P.H."/>
            <person name="Wagner M."/>
            <person name="Daims H."/>
        </authorList>
    </citation>
    <scope>NUCLEOTIDE SEQUENCE [LARGE SCALE GENOMIC DNA]</scope>
    <source>
        <strain evidence="3 4">NSP M-1</strain>
    </source>
</reference>
<dbReference type="GO" id="GO:0032259">
    <property type="term" value="P:methylation"/>
    <property type="evidence" value="ECO:0007669"/>
    <property type="project" value="UniProtKB-KW"/>
</dbReference>
<gene>
    <name evidence="3" type="ORF">NITMOv2_2347</name>
</gene>
<dbReference type="Proteomes" id="UP000069205">
    <property type="component" value="Chromosome"/>
</dbReference>
<accession>A0A0K2GDS3</accession>
<dbReference type="KEGG" id="nmv:NITMOv2_2347"/>
<dbReference type="STRING" id="42253.NITMOv2_2347"/>
<protein>
    <submittedName>
        <fullName evidence="3">Putative methyltransferase</fullName>
    </submittedName>
</protein>
<dbReference type="InterPro" id="IPR013216">
    <property type="entry name" value="Methyltransf_11"/>
</dbReference>
<dbReference type="SUPFAM" id="SSF53335">
    <property type="entry name" value="S-adenosyl-L-methionine-dependent methyltransferases"/>
    <property type="match status" value="1"/>
</dbReference>
<dbReference type="InterPro" id="IPR029063">
    <property type="entry name" value="SAM-dependent_MTases_sf"/>
</dbReference>
<dbReference type="Gene3D" id="3.40.50.150">
    <property type="entry name" value="Vaccinia Virus protein VP39"/>
    <property type="match status" value="1"/>
</dbReference>
<evidence type="ECO:0000313" key="3">
    <source>
        <dbReference type="EMBL" id="ALA58762.1"/>
    </source>
</evidence>
<dbReference type="EMBL" id="CP011801">
    <property type="protein sequence ID" value="ALA58762.1"/>
    <property type="molecule type" value="Genomic_DNA"/>
</dbReference>
<dbReference type="Pfam" id="PF08241">
    <property type="entry name" value="Methyltransf_11"/>
    <property type="match status" value="1"/>
</dbReference>
<evidence type="ECO:0000313" key="4">
    <source>
        <dbReference type="Proteomes" id="UP000069205"/>
    </source>
</evidence>
<proteinExistence type="predicted"/>
<feature type="region of interest" description="Disordered" evidence="1">
    <location>
        <begin position="1"/>
        <end position="20"/>
    </location>
</feature>
<keyword evidence="4" id="KW-1185">Reference proteome</keyword>
<keyword evidence="3" id="KW-0489">Methyltransferase</keyword>
<dbReference type="RefSeq" id="WP_145976276.1">
    <property type="nucleotide sequence ID" value="NZ_CP011801.1"/>
</dbReference>
<feature type="domain" description="Methyltransferase type 11" evidence="2">
    <location>
        <begin position="62"/>
        <end position="111"/>
    </location>
</feature>
<evidence type="ECO:0000259" key="2">
    <source>
        <dbReference type="Pfam" id="PF08241"/>
    </source>
</evidence>
<dbReference type="PATRIC" id="fig|42253.5.peg.2312"/>
<evidence type="ECO:0000256" key="1">
    <source>
        <dbReference type="SAM" id="MobiDB-lite"/>
    </source>
</evidence>
<name>A0A0K2GDS3_NITMO</name>
<organism evidence="3 4">
    <name type="scientific">Nitrospira moscoviensis</name>
    <dbReference type="NCBI Taxonomy" id="42253"/>
    <lineage>
        <taxon>Bacteria</taxon>
        <taxon>Pseudomonadati</taxon>
        <taxon>Nitrospirota</taxon>
        <taxon>Nitrospiria</taxon>
        <taxon>Nitrospirales</taxon>
        <taxon>Nitrospiraceae</taxon>
        <taxon>Nitrospira</taxon>
    </lineage>
</organism>
<keyword evidence="3" id="KW-0808">Transferase</keyword>
<dbReference type="OrthoDB" id="9810247at2"/>
<dbReference type="GO" id="GO:0008757">
    <property type="term" value="F:S-adenosylmethionine-dependent methyltransferase activity"/>
    <property type="evidence" value="ECO:0007669"/>
    <property type="project" value="InterPro"/>
</dbReference>
<sequence>MSPSCKQPARSQGPEANGEEDATLKASHLVPLAPARLHVGCGRCAAAGWINVDLHEGPGVDVACDIRRGMPLPSEAFDCLVAIHVLQDMAYPDLLPALVELHRVLRTGGVLRLGLPDLDKALLAYFTGDHRYFYVPDRDAEDIGAKLITQIVWYGSVRTPMTYGFIAEMLARAGFHDVRRCSFSQTMSPYAEIVSLDNRERESLFVEAVR</sequence>
<dbReference type="AlphaFoldDB" id="A0A0K2GDS3"/>